<comment type="caution">
    <text evidence="4">The sequence shown here is derived from an EMBL/GenBank/DDBJ whole genome shotgun (WGS) entry which is preliminary data.</text>
</comment>
<accession>A0ABR9F984</accession>
<feature type="transmembrane region" description="Helical" evidence="2">
    <location>
        <begin position="492"/>
        <end position="525"/>
    </location>
</feature>
<dbReference type="RefSeq" id="WP_192527021.1">
    <property type="nucleotide sequence ID" value="NZ_RRZC01000004.1"/>
</dbReference>
<evidence type="ECO:0000313" key="5">
    <source>
        <dbReference type="Proteomes" id="UP000754821"/>
    </source>
</evidence>
<keyword evidence="2" id="KW-1133">Transmembrane helix</keyword>
<dbReference type="Pfam" id="PF10145">
    <property type="entry name" value="PhageMin_Tail"/>
    <property type="match status" value="1"/>
</dbReference>
<evidence type="ECO:0000256" key="1">
    <source>
        <dbReference type="ARBA" id="ARBA00022612"/>
    </source>
</evidence>
<name>A0ABR9F984_9GAMM</name>
<evidence type="ECO:0000259" key="3">
    <source>
        <dbReference type="Pfam" id="PF10145"/>
    </source>
</evidence>
<keyword evidence="1" id="KW-1188">Viral release from host cell</keyword>
<organism evidence="4 5">
    <name type="scientific">Halomonas citrativorans</name>
    <dbReference type="NCBI Taxonomy" id="2742612"/>
    <lineage>
        <taxon>Bacteria</taxon>
        <taxon>Pseudomonadati</taxon>
        <taxon>Pseudomonadota</taxon>
        <taxon>Gammaproteobacteria</taxon>
        <taxon>Oceanospirillales</taxon>
        <taxon>Halomonadaceae</taxon>
        <taxon>Halomonas</taxon>
    </lineage>
</organism>
<keyword evidence="5" id="KW-1185">Reference proteome</keyword>
<keyword evidence="2" id="KW-0472">Membrane</keyword>
<dbReference type="InterPro" id="IPR010090">
    <property type="entry name" value="Phage_tape_meas"/>
</dbReference>
<dbReference type="PANTHER" id="PTHR37813:SF1">
    <property type="entry name" value="FELS-2 PROPHAGE PROTEIN"/>
    <property type="match status" value="1"/>
</dbReference>
<sequence>MADLEKSVAIIFEGVDQMGAGVDSATKRMNSIIGSAQGVIDPIADATMGALKFEAALLATGVAVTSLAIKMAGDFDSGFREISTLVDASGENLDRLRGDILAYATDSTQSLEKINASAYGAISAGVDYTDSLEAVAQAEKLAVAGKGELDSSLTVLVSTLNAYGDGMDDAERYSDLLFQTVRSGQTTLPELSASLSQATSTAAAGGVEFDVLSAAIATVTAGGAPTSQAMTQIRGAIASIINPTQGARQVAEELGIQFDATALRSEGLEGVLREVERATGGNVDEMAKLFTNSEALNGVLALTGTNAERFAGNLEAMENSAGATEAAFEEMAGSVENGNQRIANAFKVMMVGIGDPLLDEFGDIQGAIASIFNAIGASVDDGQLQQFVGLIEGVMQSLEQTLSDVAANLPAALESADLSGFVRGFEAVRDAIGELFDSADITTEEGLVSVIATLGAGVELLGEFTAGTITAIGPFIEKLAELLALVLKIDPAWVAMLGVVGGSAVVLSTVLSAFSSLLAILVALGGANGAVPVVTKVLGGMVGTLGKLAGPAGAVLLTVYAFNELKGTLDEFNEFRFNFSDELKAELDKTTGAQRVANEAGLFSLQKLAEGYVALSDYFGWGEKAAQGFEVFGGAGEAAAVQIMTAANRIGNEAPSEISKLSQEAINSAILIGTAFDDLDANLDNADLNLHDRLSIGETSEAVQNVQALFEKSANGIEVGAESVGRALQQMQEAFNAGEISESEYNRLKDALLGLRDGADVAAKGQEALAGEVLSSEEAILKAREAVLGHKLALEEIASSERIRNLELAVDFKIAKTEADAKKVEAILNATSETISTTADAAASMFDTLGGGGLNLGDRWLARDAIGQQLDIQQQAAEQQERLIDAQINSLNARTQALQNGDGLIKIESDGLEPALEMIMWNVIEKVQLRANAEGAEFLLGL</sequence>
<dbReference type="PANTHER" id="PTHR37813">
    <property type="entry name" value="FELS-2 PROPHAGE PROTEIN"/>
    <property type="match status" value="1"/>
</dbReference>
<dbReference type="EMBL" id="RRZC01000004">
    <property type="protein sequence ID" value="MBE0403062.1"/>
    <property type="molecule type" value="Genomic_DNA"/>
</dbReference>
<keyword evidence="2" id="KW-0812">Transmembrane</keyword>
<protein>
    <submittedName>
        <fullName evidence="4">Phage tail tape measure protein</fullName>
    </submittedName>
</protein>
<evidence type="ECO:0000313" key="4">
    <source>
        <dbReference type="EMBL" id="MBE0403062.1"/>
    </source>
</evidence>
<evidence type="ECO:0000256" key="2">
    <source>
        <dbReference type="SAM" id="Phobius"/>
    </source>
</evidence>
<dbReference type="Proteomes" id="UP000754821">
    <property type="component" value="Unassembled WGS sequence"/>
</dbReference>
<feature type="domain" description="Phage tail tape measure protein" evidence="3">
    <location>
        <begin position="101"/>
        <end position="285"/>
    </location>
</feature>
<proteinExistence type="predicted"/>
<reference evidence="4 5" key="1">
    <citation type="submission" date="2020-07" db="EMBL/GenBank/DDBJ databases">
        <title>Halophilic bacteria isolated from french cheeses.</title>
        <authorList>
            <person name="Kothe C.I."/>
            <person name="Farah-Kraiem B."/>
            <person name="Renault P."/>
            <person name="Dridi B."/>
        </authorList>
    </citation>
    <scope>NUCLEOTIDE SEQUENCE [LARGE SCALE GENOMIC DNA]</scope>
    <source>
        <strain evidence="4 5">FME16</strain>
    </source>
</reference>
<dbReference type="NCBIfam" id="TIGR01760">
    <property type="entry name" value="tape_meas_TP901"/>
    <property type="match status" value="1"/>
</dbReference>
<gene>
    <name evidence="4" type="ORF">EI163_05750</name>
</gene>